<keyword evidence="5 7" id="KW-1133">Transmembrane helix</keyword>
<dbReference type="Proteomes" id="UP000029629">
    <property type="component" value="Unassembled WGS sequence"/>
</dbReference>
<dbReference type="NCBIfam" id="TIGR00937">
    <property type="entry name" value="2A51"/>
    <property type="match status" value="1"/>
</dbReference>
<name>A0A096BE82_9BURK</name>
<dbReference type="PANTHER" id="PTHR33567">
    <property type="entry name" value="CHROMATE ION TRANSPORTER (EUROFUNG)"/>
    <property type="match status" value="1"/>
</dbReference>
<protein>
    <submittedName>
        <fullName evidence="8">Chromate transporter</fullName>
    </submittedName>
</protein>
<keyword evidence="4 7" id="KW-0812">Transmembrane</keyword>
<dbReference type="PIRSF" id="PIRSF004810">
    <property type="entry name" value="ChrA"/>
    <property type="match status" value="1"/>
</dbReference>
<feature type="transmembrane region" description="Helical" evidence="7">
    <location>
        <begin position="76"/>
        <end position="100"/>
    </location>
</feature>
<dbReference type="Pfam" id="PF02417">
    <property type="entry name" value="Chromate_transp"/>
    <property type="match status" value="2"/>
</dbReference>
<organism evidence="8 9">
    <name type="scientific">Oligella urethralis DNF00040</name>
    <dbReference type="NCBI Taxonomy" id="1401065"/>
    <lineage>
        <taxon>Bacteria</taxon>
        <taxon>Pseudomonadati</taxon>
        <taxon>Pseudomonadota</taxon>
        <taxon>Betaproteobacteria</taxon>
        <taxon>Burkholderiales</taxon>
        <taxon>Alcaligenaceae</taxon>
        <taxon>Oligella</taxon>
    </lineage>
</organism>
<dbReference type="GO" id="GO:0005886">
    <property type="term" value="C:plasma membrane"/>
    <property type="evidence" value="ECO:0007669"/>
    <property type="project" value="UniProtKB-SubCell"/>
</dbReference>
<evidence type="ECO:0000256" key="1">
    <source>
        <dbReference type="ARBA" id="ARBA00004651"/>
    </source>
</evidence>
<feature type="transmembrane region" description="Helical" evidence="7">
    <location>
        <begin position="112"/>
        <end position="132"/>
    </location>
</feature>
<feature type="transmembrane region" description="Helical" evidence="7">
    <location>
        <begin position="330"/>
        <end position="350"/>
    </location>
</feature>
<dbReference type="OrthoDB" id="8969999at2"/>
<comment type="subcellular location">
    <subcellularLocation>
        <location evidence="1">Cell membrane</location>
        <topology evidence="1">Multi-pass membrane protein</topology>
    </subcellularLocation>
</comment>
<feature type="transmembrane region" description="Helical" evidence="7">
    <location>
        <begin position="293"/>
        <end position="318"/>
    </location>
</feature>
<feature type="transmembrane region" description="Helical" evidence="7">
    <location>
        <begin position="197"/>
        <end position="216"/>
    </location>
</feature>
<dbReference type="PANTHER" id="PTHR33567:SF3">
    <property type="entry name" value="CHROMATE ION TRANSPORTER (EUROFUNG)"/>
    <property type="match status" value="1"/>
</dbReference>
<sequence length="393" mass="42435">MSTNSPWSVFLIFLRLGLTSFGGPVAHLGYFRDELIVRRRWMTEQQYADLIALCHFLPGPSSSQVGMGLGISQAGYAGAFAAWLGFTMPSALLLILIAYAINSESALLPPSVLHGLAIVAVAVISQAVWGMGRSLCPDKSRFTLMIAATCYLLLFPSTWGQILVMLLAALVGVVCFKPETQRQDAELKNPMLKRHGLLFLSLFFILLLVLPLTAKLLPNQALILFDAFYRAGSLVFGGGHVMLPLLQAETVPSGLVSAEAFMAGYGATQAVPGPLFTFAAFLGASMHTAYGPFITGMLCLLAIFLPSFLLVLGALPFWESLRRLGPIRAALMGVNAAVVGLLLAALYRHVWLDAIDSSQDFALALIAFCALMIWQLPPWLVVIGGSLIAWLLY</sequence>
<dbReference type="eggNOG" id="COG2059">
    <property type="taxonomic scope" value="Bacteria"/>
</dbReference>
<evidence type="ECO:0000256" key="7">
    <source>
        <dbReference type="SAM" id="Phobius"/>
    </source>
</evidence>
<feature type="transmembrane region" description="Helical" evidence="7">
    <location>
        <begin position="260"/>
        <end position="281"/>
    </location>
</feature>
<keyword evidence="9" id="KW-1185">Reference proteome</keyword>
<accession>A0A096BE82</accession>
<evidence type="ECO:0000256" key="3">
    <source>
        <dbReference type="ARBA" id="ARBA00022475"/>
    </source>
</evidence>
<comment type="similarity">
    <text evidence="2">Belongs to the chromate ion transporter (CHR) (TC 2.A.51) family.</text>
</comment>
<evidence type="ECO:0000256" key="5">
    <source>
        <dbReference type="ARBA" id="ARBA00022989"/>
    </source>
</evidence>
<comment type="caution">
    <text evidence="8">The sequence shown here is derived from an EMBL/GenBank/DDBJ whole genome shotgun (WGS) entry which is preliminary data.</text>
</comment>
<evidence type="ECO:0000313" key="9">
    <source>
        <dbReference type="Proteomes" id="UP000029629"/>
    </source>
</evidence>
<evidence type="ECO:0000313" key="8">
    <source>
        <dbReference type="EMBL" id="KGF31474.1"/>
    </source>
</evidence>
<evidence type="ECO:0000256" key="4">
    <source>
        <dbReference type="ARBA" id="ARBA00022692"/>
    </source>
</evidence>
<feature type="transmembrane region" description="Helical" evidence="7">
    <location>
        <begin position="362"/>
        <end position="392"/>
    </location>
</feature>
<dbReference type="AlphaFoldDB" id="A0A096BE82"/>
<dbReference type="InterPro" id="IPR014047">
    <property type="entry name" value="Chr_Tranpt_l_chain"/>
</dbReference>
<proteinExistence type="inferred from homology"/>
<feature type="transmembrane region" description="Helical" evidence="7">
    <location>
        <begin position="144"/>
        <end position="176"/>
    </location>
</feature>
<evidence type="ECO:0000256" key="6">
    <source>
        <dbReference type="ARBA" id="ARBA00023136"/>
    </source>
</evidence>
<keyword evidence="6 7" id="KW-0472">Membrane</keyword>
<dbReference type="RefSeq" id="WP_036557966.1">
    <property type="nucleotide sequence ID" value="NZ_JRNI01000013.1"/>
</dbReference>
<dbReference type="InterPro" id="IPR003370">
    <property type="entry name" value="Chromate_transpt"/>
</dbReference>
<reference evidence="8 9" key="1">
    <citation type="submission" date="2014-07" db="EMBL/GenBank/DDBJ databases">
        <authorList>
            <person name="McCorrison J."/>
            <person name="Sanka R."/>
            <person name="Torralba M."/>
            <person name="Gillis M."/>
            <person name="Haft D.H."/>
            <person name="Methe B."/>
            <person name="Sutton G."/>
            <person name="Nelson K.E."/>
        </authorList>
    </citation>
    <scope>NUCLEOTIDE SEQUENCE [LARGE SCALE GENOMIC DNA]</scope>
    <source>
        <strain evidence="8 9">DNF00040</strain>
    </source>
</reference>
<gene>
    <name evidence="8" type="ORF">HMPREF2130_02970</name>
</gene>
<dbReference type="GO" id="GO:0015109">
    <property type="term" value="F:chromate transmembrane transporter activity"/>
    <property type="evidence" value="ECO:0007669"/>
    <property type="project" value="InterPro"/>
</dbReference>
<evidence type="ECO:0000256" key="2">
    <source>
        <dbReference type="ARBA" id="ARBA00005262"/>
    </source>
</evidence>
<dbReference type="EMBL" id="JRNI01000013">
    <property type="protein sequence ID" value="KGF31474.1"/>
    <property type="molecule type" value="Genomic_DNA"/>
</dbReference>
<keyword evidence="3" id="KW-1003">Cell membrane</keyword>